<dbReference type="InterPro" id="IPR050131">
    <property type="entry name" value="Peptidase_S8_subtilisin-like"/>
</dbReference>
<comment type="similarity">
    <text evidence="1 8">Belongs to the peptidase S8 family.</text>
</comment>
<dbReference type="InterPro" id="IPR003137">
    <property type="entry name" value="PA_domain"/>
</dbReference>
<feature type="domain" description="PA" evidence="11">
    <location>
        <begin position="449"/>
        <end position="521"/>
    </location>
</feature>
<dbReference type="InParanoid" id="A0A2R5GNY4"/>
<dbReference type="SUPFAM" id="SSF52025">
    <property type="entry name" value="PA domain"/>
    <property type="match status" value="1"/>
</dbReference>
<dbReference type="InterPro" id="IPR000209">
    <property type="entry name" value="Peptidase_S8/S53_dom"/>
</dbReference>
<reference evidence="12 13" key="1">
    <citation type="submission" date="2017-12" db="EMBL/GenBank/DDBJ databases">
        <title>Sequencing, de novo assembly and annotation of complete genome of a new Thraustochytrid species, strain FCC1311.</title>
        <authorList>
            <person name="Sedici K."/>
            <person name="Godart F."/>
            <person name="Aiese Cigliano R."/>
            <person name="Sanseverino W."/>
            <person name="Barakat M."/>
            <person name="Ortet P."/>
            <person name="Marechal E."/>
            <person name="Cagnac O."/>
            <person name="Amato A."/>
        </authorList>
    </citation>
    <scope>NUCLEOTIDE SEQUENCE [LARGE SCALE GENOMIC DNA]</scope>
</reference>
<evidence type="ECO:0000259" key="11">
    <source>
        <dbReference type="Pfam" id="PF02225"/>
    </source>
</evidence>
<dbReference type="GO" id="GO:0004252">
    <property type="term" value="F:serine-type endopeptidase activity"/>
    <property type="evidence" value="ECO:0007669"/>
    <property type="project" value="UniProtKB-UniRule"/>
</dbReference>
<dbReference type="CDD" id="cd00538">
    <property type="entry name" value="PA"/>
    <property type="match status" value="1"/>
</dbReference>
<dbReference type="OrthoDB" id="47834at2759"/>
<dbReference type="PROSITE" id="PS51892">
    <property type="entry name" value="SUBTILASE"/>
    <property type="match status" value="1"/>
</dbReference>
<feature type="active site" description="Charge relay system" evidence="8">
    <location>
        <position position="331"/>
    </location>
</feature>
<comment type="catalytic activity">
    <reaction evidence="6">
        <text>Hydrolysis of proteins with broad specificity for peptide bonds, and a preference for a large uncharged residue in P1. Hydrolyzes peptide amides.</text>
        <dbReference type="EC" id="3.4.21.62"/>
    </reaction>
</comment>
<dbReference type="Pfam" id="PF00082">
    <property type="entry name" value="Peptidase_S8"/>
    <property type="match status" value="1"/>
</dbReference>
<keyword evidence="13" id="KW-1185">Reference proteome</keyword>
<keyword evidence="2" id="KW-0134">Cell wall</keyword>
<feature type="chain" id="PRO_5015320648" description="subtilisin" evidence="9">
    <location>
        <begin position="17"/>
        <end position="710"/>
    </location>
</feature>
<evidence type="ECO:0000256" key="7">
    <source>
        <dbReference type="ARBA" id="ARBA00023619"/>
    </source>
</evidence>
<comment type="caution">
    <text evidence="12">The sequence shown here is derived from an EMBL/GenBank/DDBJ whole genome shotgun (WGS) entry which is preliminary data.</text>
</comment>
<evidence type="ECO:0000313" key="12">
    <source>
        <dbReference type="EMBL" id="GBG29584.1"/>
    </source>
</evidence>
<evidence type="ECO:0000256" key="6">
    <source>
        <dbReference type="ARBA" id="ARBA00023529"/>
    </source>
</evidence>
<organism evidence="12 13">
    <name type="scientific">Hondaea fermentalgiana</name>
    <dbReference type="NCBI Taxonomy" id="2315210"/>
    <lineage>
        <taxon>Eukaryota</taxon>
        <taxon>Sar</taxon>
        <taxon>Stramenopiles</taxon>
        <taxon>Bigyra</taxon>
        <taxon>Labyrinthulomycetes</taxon>
        <taxon>Thraustochytrida</taxon>
        <taxon>Thraustochytriidae</taxon>
        <taxon>Hondaea</taxon>
    </lineage>
</organism>
<keyword evidence="5 8" id="KW-0720">Serine protease</keyword>
<evidence type="ECO:0000256" key="9">
    <source>
        <dbReference type="SAM" id="SignalP"/>
    </source>
</evidence>
<evidence type="ECO:0000256" key="3">
    <source>
        <dbReference type="ARBA" id="ARBA00022670"/>
    </source>
</evidence>
<dbReference type="GO" id="GO:0005615">
    <property type="term" value="C:extracellular space"/>
    <property type="evidence" value="ECO:0007669"/>
    <property type="project" value="TreeGrafter"/>
</dbReference>
<dbReference type="InterPro" id="IPR015500">
    <property type="entry name" value="Peptidase_S8_subtilisin-rel"/>
</dbReference>
<feature type="active site" description="Charge relay system" evidence="8">
    <location>
        <position position="146"/>
    </location>
</feature>
<accession>A0A2R5GNY4</accession>
<keyword evidence="3 8" id="KW-0645">Protease</keyword>
<dbReference type="Proteomes" id="UP000241890">
    <property type="component" value="Unassembled WGS sequence"/>
</dbReference>
<dbReference type="PANTHER" id="PTHR43806">
    <property type="entry name" value="PEPTIDASE S8"/>
    <property type="match status" value="1"/>
</dbReference>
<keyword evidence="4 8" id="KW-0378">Hydrolase</keyword>
<dbReference type="AlphaFoldDB" id="A0A2R5GNY4"/>
<evidence type="ECO:0000256" key="1">
    <source>
        <dbReference type="ARBA" id="ARBA00011073"/>
    </source>
</evidence>
<evidence type="ECO:0000256" key="5">
    <source>
        <dbReference type="ARBA" id="ARBA00022825"/>
    </source>
</evidence>
<dbReference type="Pfam" id="PF02225">
    <property type="entry name" value="PA"/>
    <property type="match status" value="1"/>
</dbReference>
<evidence type="ECO:0000256" key="2">
    <source>
        <dbReference type="ARBA" id="ARBA00022512"/>
    </source>
</evidence>
<evidence type="ECO:0000313" key="13">
    <source>
        <dbReference type="Proteomes" id="UP000241890"/>
    </source>
</evidence>
<dbReference type="Gene3D" id="3.50.30.30">
    <property type="match status" value="1"/>
</dbReference>
<dbReference type="EC" id="3.4.21.62" evidence="7"/>
<evidence type="ECO:0000256" key="4">
    <source>
        <dbReference type="ARBA" id="ARBA00022801"/>
    </source>
</evidence>
<dbReference type="PROSITE" id="PS00138">
    <property type="entry name" value="SUBTILASE_SER"/>
    <property type="match status" value="1"/>
</dbReference>
<keyword evidence="9" id="KW-0732">Signal</keyword>
<dbReference type="InterPro" id="IPR036852">
    <property type="entry name" value="Peptidase_S8/S53_dom_sf"/>
</dbReference>
<dbReference type="EMBL" id="BEYU01000060">
    <property type="protein sequence ID" value="GBG29584.1"/>
    <property type="molecule type" value="Genomic_DNA"/>
</dbReference>
<dbReference type="InterPro" id="IPR034193">
    <property type="entry name" value="PCSK9_ProteinaseK-like"/>
</dbReference>
<dbReference type="PROSITE" id="PS00137">
    <property type="entry name" value="SUBTILASE_HIS"/>
    <property type="match status" value="1"/>
</dbReference>
<dbReference type="InterPro" id="IPR046450">
    <property type="entry name" value="PA_dom_sf"/>
</dbReference>
<name>A0A2R5GNY4_9STRA</name>
<dbReference type="SUPFAM" id="SSF52743">
    <property type="entry name" value="Subtilisin-like"/>
    <property type="match status" value="1"/>
</dbReference>
<keyword evidence="2" id="KW-0964">Secreted</keyword>
<dbReference type="GO" id="GO:0006508">
    <property type="term" value="P:proteolysis"/>
    <property type="evidence" value="ECO:0007669"/>
    <property type="project" value="UniProtKB-KW"/>
</dbReference>
<dbReference type="FunFam" id="3.40.50.200:FF:000014">
    <property type="entry name" value="Proteinase K"/>
    <property type="match status" value="1"/>
</dbReference>
<dbReference type="PANTHER" id="PTHR43806:SF11">
    <property type="entry name" value="CEREVISIN-RELATED"/>
    <property type="match status" value="1"/>
</dbReference>
<evidence type="ECO:0000259" key="10">
    <source>
        <dbReference type="Pfam" id="PF00082"/>
    </source>
</evidence>
<sequence length="710" mass="73186">MRCALLLLASVASARGVFVSDAQIFAGSVPKWVAVVQRGVDCEAVRASVMEIVEEDSGDVTTSDMQVEALTSPVLRDCFIAFAGSLELAKRVVDEVPQVTGVDADAEVGLSATWNLDRLDQDALPLDGAAYQPAYSGAGVRIYVVDTGGNPEHQEFAGRLRLGADFVGESLARDMHGHGTHCASTAAGATLGVAPKAEVVSVKVLNANGSGSTSSVIRGIQWAVEDAGETAAVISLSLGGGYSTAMNAAVESASELHFVAVAAGNANKDACLVSPASAAGAVFTVGATDRNDRRSSFSNYGPCVDIFAPGTSVKGAWIPGSASTKTISGTSMATPQVAGLAAQALEKHSGDLDSARADVRATAVSGAISGLGAGSPDLFARAFEYTGPPTPPTPQPTLSPTHAEPELCAGDYCVPFAASLFGPPVEAGDVPLQVPVLAAAGANGSMAAGELCSATDQDFSGRAALVARGTCLFFEKVQQAEAQGAVAVLIQNEALESIFSPNYYGSGAVGIPSAMIGHSYGAMFTAADLFWGSPGMHGVTNSPTVSPSALPTASPVEFCEFLGKVACQRRSDCEWDRECREAGTESPTVSPTLAPTKSCAQLKNKKKCRRRPDCVWDRGCSDDVPAAPAPPTSAPTKSCVQLKSRKKCRRRPECEWNRGCLDVATTGPTTASPTAAPTAAPTPKACDALKNKKKCKRRSDCVWDKGCAAL</sequence>
<dbReference type="InterPro" id="IPR023828">
    <property type="entry name" value="Peptidase_S8_Ser-AS"/>
</dbReference>
<dbReference type="PRINTS" id="PR00723">
    <property type="entry name" value="SUBTILISIN"/>
</dbReference>
<feature type="domain" description="Peptidase S8/S53" evidence="10">
    <location>
        <begin position="137"/>
        <end position="367"/>
    </location>
</feature>
<dbReference type="Gene3D" id="3.40.50.200">
    <property type="entry name" value="Peptidase S8/S53 domain"/>
    <property type="match status" value="1"/>
</dbReference>
<dbReference type="CDD" id="cd04077">
    <property type="entry name" value="Peptidases_S8_PCSK9_ProteinaseK_like"/>
    <property type="match status" value="1"/>
</dbReference>
<dbReference type="InterPro" id="IPR022398">
    <property type="entry name" value="Peptidase_S8_His-AS"/>
</dbReference>
<evidence type="ECO:0000256" key="8">
    <source>
        <dbReference type="PROSITE-ProRule" id="PRU01240"/>
    </source>
</evidence>
<proteinExistence type="inferred from homology"/>
<protein>
    <recommendedName>
        <fullName evidence="7">subtilisin</fullName>
        <ecNumber evidence="7">3.4.21.62</ecNumber>
    </recommendedName>
</protein>
<feature type="signal peptide" evidence="9">
    <location>
        <begin position="1"/>
        <end position="16"/>
    </location>
</feature>
<gene>
    <name evidence="12" type="ORF">FCC1311_058052</name>
</gene>
<feature type="active site" description="Charge relay system" evidence="8">
    <location>
        <position position="178"/>
    </location>
</feature>